<dbReference type="InterPro" id="IPR005234">
    <property type="entry name" value="ScpB_csome_segregation"/>
</dbReference>
<dbReference type="GO" id="GO:0005737">
    <property type="term" value="C:cytoplasm"/>
    <property type="evidence" value="ECO:0007669"/>
    <property type="project" value="UniProtKB-SubCell"/>
</dbReference>
<dbReference type="NCBIfam" id="TIGR00281">
    <property type="entry name" value="SMC-Scp complex subunit ScpB"/>
    <property type="match status" value="1"/>
</dbReference>
<comment type="similarity">
    <text evidence="5">Belongs to the ScpB family.</text>
</comment>
<feature type="compositionally biased region" description="Acidic residues" evidence="6">
    <location>
        <begin position="192"/>
        <end position="207"/>
    </location>
</feature>
<keyword evidence="3 5" id="KW-0159">Chromosome partition</keyword>
<comment type="caution">
    <text evidence="7">The sequence shown here is derived from an EMBL/GenBank/DDBJ whole genome shotgun (WGS) entry which is preliminary data.</text>
</comment>
<evidence type="ECO:0000256" key="1">
    <source>
        <dbReference type="ARBA" id="ARBA00022490"/>
    </source>
</evidence>
<gene>
    <name evidence="5" type="primary">scpB</name>
    <name evidence="7" type="ORF">FC91_GL001869</name>
</gene>
<dbReference type="OrthoDB" id="9806226at2"/>
<evidence type="ECO:0000256" key="3">
    <source>
        <dbReference type="ARBA" id="ARBA00022829"/>
    </source>
</evidence>
<keyword evidence="1 5" id="KW-0963">Cytoplasm</keyword>
<evidence type="ECO:0000313" key="7">
    <source>
        <dbReference type="EMBL" id="KRM28405.1"/>
    </source>
</evidence>
<evidence type="ECO:0000256" key="2">
    <source>
        <dbReference type="ARBA" id="ARBA00022618"/>
    </source>
</evidence>
<dbReference type="SUPFAM" id="SSF46785">
    <property type="entry name" value="Winged helix' DNA-binding domain"/>
    <property type="match status" value="2"/>
</dbReference>
<name>A0A0R1XFL3_9LACO</name>
<dbReference type="GO" id="GO:0006260">
    <property type="term" value="P:DNA replication"/>
    <property type="evidence" value="ECO:0007669"/>
    <property type="project" value="UniProtKB-UniRule"/>
</dbReference>
<dbReference type="PANTHER" id="PTHR34298">
    <property type="entry name" value="SEGREGATION AND CONDENSATION PROTEIN B"/>
    <property type="match status" value="1"/>
</dbReference>
<dbReference type="Gene3D" id="1.10.10.10">
    <property type="entry name" value="Winged helix-like DNA-binding domain superfamily/Winged helix DNA-binding domain"/>
    <property type="match status" value="2"/>
</dbReference>
<dbReference type="GO" id="GO:0051304">
    <property type="term" value="P:chromosome separation"/>
    <property type="evidence" value="ECO:0007669"/>
    <property type="project" value="InterPro"/>
</dbReference>
<dbReference type="InterPro" id="IPR036388">
    <property type="entry name" value="WH-like_DNA-bd_sf"/>
</dbReference>
<dbReference type="PATRIC" id="fig|1122147.4.peg.1938"/>
<keyword evidence="2 5" id="KW-0132">Cell division</keyword>
<dbReference type="PANTHER" id="PTHR34298:SF2">
    <property type="entry name" value="SEGREGATION AND CONDENSATION PROTEIN B"/>
    <property type="match status" value="1"/>
</dbReference>
<evidence type="ECO:0000256" key="4">
    <source>
        <dbReference type="ARBA" id="ARBA00023306"/>
    </source>
</evidence>
<protein>
    <recommendedName>
        <fullName evidence="5">Segregation and condensation protein B</fullName>
    </recommendedName>
</protein>
<sequence length="207" mass="22489">MSQDQFSAALEALLFAAGEEGMTLNDLASTLGIAVPAVRVQVEQWGSALAADPERGVYLAVFGERYKLLTKPAFANLIQNYMQDAGSRHLSQAAVEVLSIIAYQQPITRIEIDEIRGIHSAGALQTLLAHELISEAGRKDAPGRPILYETTQTFLDYFGLASLQDLPPLPHTQERAAPAADLFASFNAQLGSEEDTTDAEEEEKNDE</sequence>
<proteinExistence type="inferred from homology"/>
<comment type="function">
    <text evidence="5">Participates in chromosomal partition during cell division. May act via the formation of a condensin-like complex containing Smc and ScpA that pull DNA away from mid-cell into both cell halves.</text>
</comment>
<dbReference type="AlphaFoldDB" id="A0A0R1XFL3"/>
<dbReference type="InterPro" id="IPR036390">
    <property type="entry name" value="WH_DNA-bd_sf"/>
</dbReference>
<accession>A0A0R1XFL3</accession>
<dbReference type="RefSeq" id="WP_027827383.1">
    <property type="nucleotide sequence ID" value="NZ_AUEH01000001.1"/>
</dbReference>
<keyword evidence="4 5" id="KW-0131">Cell cycle</keyword>
<dbReference type="GO" id="GO:0051301">
    <property type="term" value="P:cell division"/>
    <property type="evidence" value="ECO:0007669"/>
    <property type="project" value="UniProtKB-KW"/>
</dbReference>
<organism evidence="7 8">
    <name type="scientific">Schleiferilactobacillus harbinensis DSM 16991</name>
    <dbReference type="NCBI Taxonomy" id="1122147"/>
    <lineage>
        <taxon>Bacteria</taxon>
        <taxon>Bacillati</taxon>
        <taxon>Bacillota</taxon>
        <taxon>Bacilli</taxon>
        <taxon>Lactobacillales</taxon>
        <taxon>Lactobacillaceae</taxon>
        <taxon>Schleiferilactobacillus</taxon>
    </lineage>
</organism>
<dbReference type="EMBL" id="AZFW01000032">
    <property type="protein sequence ID" value="KRM28405.1"/>
    <property type="molecule type" value="Genomic_DNA"/>
</dbReference>
<dbReference type="PIRSF" id="PIRSF019345">
    <property type="entry name" value="ScpB"/>
    <property type="match status" value="1"/>
</dbReference>
<dbReference type="Pfam" id="PF04079">
    <property type="entry name" value="SMC_ScpB"/>
    <property type="match status" value="1"/>
</dbReference>
<evidence type="ECO:0000256" key="6">
    <source>
        <dbReference type="SAM" id="MobiDB-lite"/>
    </source>
</evidence>
<comment type="subunit">
    <text evidence="5">Homodimer. Homodimerization may be required to stabilize the binding of ScpA to the Smc head domains. Component of a cohesin-like complex composed of ScpA, ScpB and the Smc homodimer, in which ScpA and ScpB bind to the head domain of Smc. The presence of the three proteins is required for the association of the complex with DNA.</text>
</comment>
<feature type="region of interest" description="Disordered" evidence="6">
    <location>
        <begin position="187"/>
        <end position="207"/>
    </location>
</feature>
<evidence type="ECO:0000256" key="5">
    <source>
        <dbReference type="HAMAP-Rule" id="MF_01804"/>
    </source>
</evidence>
<dbReference type="HAMAP" id="MF_01804">
    <property type="entry name" value="ScpB"/>
    <property type="match status" value="1"/>
</dbReference>
<dbReference type="Proteomes" id="UP000050949">
    <property type="component" value="Unassembled WGS sequence"/>
</dbReference>
<evidence type="ECO:0000313" key="8">
    <source>
        <dbReference type="Proteomes" id="UP000050949"/>
    </source>
</evidence>
<reference evidence="7 8" key="1">
    <citation type="journal article" date="2015" name="Genome Announc.">
        <title>Expanding the biotechnology potential of lactobacilli through comparative genomics of 213 strains and associated genera.</title>
        <authorList>
            <person name="Sun Z."/>
            <person name="Harris H.M."/>
            <person name="McCann A."/>
            <person name="Guo C."/>
            <person name="Argimon S."/>
            <person name="Zhang W."/>
            <person name="Yang X."/>
            <person name="Jeffery I.B."/>
            <person name="Cooney J.C."/>
            <person name="Kagawa T.F."/>
            <person name="Liu W."/>
            <person name="Song Y."/>
            <person name="Salvetti E."/>
            <person name="Wrobel A."/>
            <person name="Rasinkangas P."/>
            <person name="Parkhill J."/>
            <person name="Rea M.C."/>
            <person name="O'Sullivan O."/>
            <person name="Ritari J."/>
            <person name="Douillard F.P."/>
            <person name="Paul Ross R."/>
            <person name="Yang R."/>
            <person name="Briner A.E."/>
            <person name="Felis G.E."/>
            <person name="de Vos W.M."/>
            <person name="Barrangou R."/>
            <person name="Klaenhammer T.R."/>
            <person name="Caufield P.W."/>
            <person name="Cui Y."/>
            <person name="Zhang H."/>
            <person name="O'Toole P.W."/>
        </authorList>
    </citation>
    <scope>NUCLEOTIDE SEQUENCE [LARGE SCALE GENOMIC DNA]</scope>
    <source>
        <strain evidence="7 8">DSM 16991</strain>
    </source>
</reference>
<dbReference type="eggNOG" id="COG1386">
    <property type="taxonomic scope" value="Bacteria"/>
</dbReference>
<comment type="subcellular location">
    <subcellularLocation>
        <location evidence="5">Cytoplasm</location>
    </subcellularLocation>
    <text evidence="5">Associated with two foci at the outer edges of the nucleoid region in young cells, and at four foci within both cell halves in older cells.</text>
</comment>